<keyword evidence="1" id="KW-0732">Signal</keyword>
<name>A0A2V4WSZ0_9FLAO</name>
<proteinExistence type="predicted"/>
<dbReference type="AlphaFoldDB" id="A0A2V4WSZ0"/>
<accession>A0A2V4WSZ0</accession>
<organism evidence="2 3">
    <name type="scientific">Winogradskyella epiphytica</name>
    <dbReference type="NCBI Taxonomy" id="262005"/>
    <lineage>
        <taxon>Bacteria</taxon>
        <taxon>Pseudomonadati</taxon>
        <taxon>Bacteroidota</taxon>
        <taxon>Flavobacteriia</taxon>
        <taxon>Flavobacteriales</taxon>
        <taxon>Flavobacteriaceae</taxon>
        <taxon>Winogradskyella</taxon>
    </lineage>
</organism>
<dbReference type="EMBL" id="QJTD01000025">
    <property type="protein sequence ID" value="PYE78632.1"/>
    <property type="molecule type" value="Genomic_DNA"/>
</dbReference>
<feature type="signal peptide" evidence="1">
    <location>
        <begin position="1"/>
        <end position="21"/>
    </location>
</feature>
<dbReference type="PROSITE" id="PS51257">
    <property type="entry name" value="PROKAR_LIPOPROTEIN"/>
    <property type="match status" value="1"/>
</dbReference>
<reference evidence="2 3" key="1">
    <citation type="submission" date="2018-06" db="EMBL/GenBank/DDBJ databases">
        <title>Genomic Encyclopedia of Type Strains, Phase III (KMG-III): the genomes of soil and plant-associated and newly described type strains.</title>
        <authorList>
            <person name="Whitman W."/>
        </authorList>
    </citation>
    <scope>NUCLEOTIDE SEQUENCE [LARGE SCALE GENOMIC DNA]</scope>
    <source>
        <strain evidence="2 3">CECT 7945</strain>
    </source>
</reference>
<evidence type="ECO:0008006" key="4">
    <source>
        <dbReference type="Google" id="ProtNLM"/>
    </source>
</evidence>
<gene>
    <name evidence="2" type="ORF">DFQ11_1255</name>
</gene>
<evidence type="ECO:0000256" key="1">
    <source>
        <dbReference type="SAM" id="SignalP"/>
    </source>
</evidence>
<comment type="caution">
    <text evidence="2">The sequence shown here is derived from an EMBL/GenBank/DDBJ whole genome shotgun (WGS) entry which is preliminary data.</text>
</comment>
<evidence type="ECO:0000313" key="2">
    <source>
        <dbReference type="EMBL" id="PYE78632.1"/>
    </source>
</evidence>
<keyword evidence="3" id="KW-1185">Reference proteome</keyword>
<evidence type="ECO:0000313" key="3">
    <source>
        <dbReference type="Proteomes" id="UP000248054"/>
    </source>
</evidence>
<protein>
    <recommendedName>
        <fullName evidence="4">Lipoprotein</fullName>
    </recommendedName>
</protein>
<sequence>MKKLFSMLSILSISLSVVLFSCESDEAIQNVDNQETNIVSEINAKSGPVKFKVYFATWDEWGRSSKDCKGWGLCNYTSCWFCCIDENEDIVDCNTSQSVDNSGTITINPITNLGHLVIELNPSVTIQNDAIVNQKTFYIDNDIITTDAIVHKGDYSFDSSIGLFGGYSIDVTQLK</sequence>
<dbReference type="Proteomes" id="UP000248054">
    <property type="component" value="Unassembled WGS sequence"/>
</dbReference>
<feature type="chain" id="PRO_5016166777" description="Lipoprotein" evidence="1">
    <location>
        <begin position="22"/>
        <end position="175"/>
    </location>
</feature>